<accession>A0A2S2RAQ1</accession>
<organism evidence="1">
    <name type="scientific">Sipha flava</name>
    <name type="common">yellow sugarcane aphid</name>
    <dbReference type="NCBI Taxonomy" id="143950"/>
    <lineage>
        <taxon>Eukaryota</taxon>
        <taxon>Metazoa</taxon>
        <taxon>Ecdysozoa</taxon>
        <taxon>Arthropoda</taxon>
        <taxon>Hexapoda</taxon>
        <taxon>Insecta</taxon>
        <taxon>Pterygota</taxon>
        <taxon>Neoptera</taxon>
        <taxon>Paraneoptera</taxon>
        <taxon>Hemiptera</taxon>
        <taxon>Sternorrhyncha</taxon>
        <taxon>Aphidomorpha</taxon>
        <taxon>Aphidoidea</taxon>
        <taxon>Aphididae</taxon>
        <taxon>Sipha</taxon>
    </lineage>
</organism>
<sequence>MLQYTKNLVIQSMHKCYIGRQNFIVARKFNKLLYNKLYFTNANERMESNITPFTDCPPLVKKLDQCQLYFERGSDGRSKNIYKWVSPEYNANRQKMNHPKISKEKPYNRKYGPPMNYHQYWVQNFKKSDGSRGHLKWVYPDSDSCKRKIKDSQHRDQEQIIYINGPSSQFVISRGVRSDLKWINSDYNSNRRKTNGIKDANA</sequence>
<dbReference type="AlphaFoldDB" id="A0A2S2RAQ1"/>
<gene>
    <name evidence="1" type="ORF">g.51928</name>
</gene>
<protein>
    <submittedName>
        <fullName evidence="1">Uncharacterized protein</fullName>
    </submittedName>
</protein>
<evidence type="ECO:0000313" key="1">
    <source>
        <dbReference type="EMBL" id="MBY87126.1"/>
    </source>
</evidence>
<reference evidence="1" key="1">
    <citation type="submission" date="2018-04" db="EMBL/GenBank/DDBJ databases">
        <title>Transcriptome assembly of Sipha flava.</title>
        <authorList>
            <person name="Scully E.D."/>
            <person name="Geib S.M."/>
            <person name="Palmer N.A."/>
            <person name="Koch K."/>
            <person name="Bradshaw J."/>
            <person name="Heng-Moss T."/>
            <person name="Sarath G."/>
        </authorList>
    </citation>
    <scope>NUCLEOTIDE SEQUENCE</scope>
</reference>
<proteinExistence type="predicted"/>
<name>A0A2S2RAQ1_9HEMI</name>
<dbReference type="EMBL" id="GGMS01017923">
    <property type="protein sequence ID" value="MBY87126.1"/>
    <property type="molecule type" value="Transcribed_RNA"/>
</dbReference>